<sequence>MRKHTFALTSGFAAALTILCMGLIGETSKDWGLLMAPFGASCVIAFGLPNSPLAQAKNIVLGYLITILVGLVRLNTKLVQSNRGLF</sequence>
<dbReference type="Pfam" id="PF04982">
    <property type="entry name" value="TM_HPP"/>
    <property type="match status" value="1"/>
</dbReference>
<name>A0A1H6CQH4_9VIBR</name>
<evidence type="ECO:0000313" key="3">
    <source>
        <dbReference type="EMBL" id="SEG75249.1"/>
    </source>
</evidence>
<dbReference type="Proteomes" id="UP000236721">
    <property type="component" value="Unassembled WGS sequence"/>
</dbReference>
<evidence type="ECO:0000313" key="4">
    <source>
        <dbReference type="Proteomes" id="UP000236721"/>
    </source>
</evidence>
<dbReference type="RefSeq" id="WP_103882933.1">
    <property type="nucleotide sequence ID" value="NZ_FNVG01000056.1"/>
</dbReference>
<feature type="transmembrane region" description="Helical" evidence="1">
    <location>
        <begin position="60"/>
        <end position="76"/>
    </location>
</feature>
<feature type="domain" description="HPP transmembrane region" evidence="2">
    <location>
        <begin position="6"/>
        <end position="74"/>
    </location>
</feature>
<keyword evidence="1" id="KW-1133">Transmembrane helix</keyword>
<dbReference type="InterPro" id="IPR007065">
    <property type="entry name" value="HPP"/>
</dbReference>
<keyword evidence="4" id="KW-1185">Reference proteome</keyword>
<evidence type="ECO:0000256" key="1">
    <source>
        <dbReference type="SAM" id="Phobius"/>
    </source>
</evidence>
<protein>
    <submittedName>
        <fullName evidence="3">HPP family protein</fullName>
    </submittedName>
</protein>
<gene>
    <name evidence="3" type="ORF">SAMN04488244_1565</name>
</gene>
<feature type="transmembrane region" description="Helical" evidence="1">
    <location>
        <begin position="31"/>
        <end position="48"/>
    </location>
</feature>
<keyword evidence="1" id="KW-0812">Transmembrane</keyword>
<dbReference type="AlphaFoldDB" id="A0A1H6CQH4"/>
<keyword evidence="1" id="KW-0472">Membrane</keyword>
<proteinExistence type="predicted"/>
<organism evidence="3 4">
    <name type="scientific">Vibrio hangzhouensis</name>
    <dbReference type="NCBI Taxonomy" id="462991"/>
    <lineage>
        <taxon>Bacteria</taxon>
        <taxon>Pseudomonadati</taxon>
        <taxon>Pseudomonadota</taxon>
        <taxon>Gammaproteobacteria</taxon>
        <taxon>Vibrionales</taxon>
        <taxon>Vibrionaceae</taxon>
        <taxon>Vibrio</taxon>
    </lineage>
</organism>
<dbReference type="InterPro" id="IPR058581">
    <property type="entry name" value="TM_HPP"/>
</dbReference>
<accession>A0A1H6CQH4</accession>
<dbReference type="PANTHER" id="PTHR33741">
    <property type="entry name" value="TRANSMEMBRANE PROTEIN DDB_G0269096-RELATED"/>
    <property type="match status" value="1"/>
</dbReference>
<evidence type="ECO:0000259" key="2">
    <source>
        <dbReference type="Pfam" id="PF04982"/>
    </source>
</evidence>
<feature type="transmembrane region" description="Helical" evidence="1">
    <location>
        <begin position="6"/>
        <end position="24"/>
    </location>
</feature>
<reference evidence="4" key="1">
    <citation type="submission" date="2016-10" db="EMBL/GenBank/DDBJ databases">
        <authorList>
            <person name="Varghese N."/>
            <person name="Submissions S."/>
        </authorList>
    </citation>
    <scope>NUCLEOTIDE SEQUENCE [LARGE SCALE GENOMIC DNA]</scope>
    <source>
        <strain evidence="4">CGMCC 1.7062</strain>
    </source>
</reference>
<dbReference type="PANTHER" id="PTHR33741:SF5">
    <property type="entry name" value="TRANSMEMBRANE PROTEIN DDB_G0269096-RELATED"/>
    <property type="match status" value="1"/>
</dbReference>
<dbReference type="OrthoDB" id="9811720at2"/>
<dbReference type="EMBL" id="FNVG01000056">
    <property type="protein sequence ID" value="SEG75249.1"/>
    <property type="molecule type" value="Genomic_DNA"/>
</dbReference>